<dbReference type="AlphaFoldDB" id="T0L606"/>
<dbReference type="InterPro" id="IPR017106">
    <property type="entry name" value="Coatomer_gsu"/>
</dbReference>
<dbReference type="InterPro" id="IPR011989">
    <property type="entry name" value="ARM-like"/>
</dbReference>
<evidence type="ECO:0000313" key="7">
    <source>
        <dbReference type="Proteomes" id="UP000053780"/>
    </source>
</evidence>
<dbReference type="GO" id="GO:0006888">
    <property type="term" value="P:endoplasmic reticulum to Golgi vesicle-mediated transport"/>
    <property type="evidence" value="ECO:0007669"/>
    <property type="project" value="TreeGrafter"/>
</dbReference>
<reference evidence="6 7" key="1">
    <citation type="journal article" date="2013" name="BMC Genomics">
        <title>Genome sequencing and comparative genomics of honey bee microsporidia, Nosema apis reveal novel insights into host-parasite interactions.</title>
        <authorList>
            <person name="Chen Yp."/>
            <person name="Pettis J.S."/>
            <person name="Zhao Y."/>
            <person name="Liu X."/>
            <person name="Tallon L.J."/>
            <person name="Sadzewicz L.D."/>
            <person name="Li R."/>
            <person name="Zheng H."/>
            <person name="Huang S."/>
            <person name="Zhang X."/>
            <person name="Hamilton M.C."/>
            <person name="Pernal S.F."/>
            <person name="Melathopoulos A.P."/>
            <person name="Yan X."/>
            <person name="Evans J.D."/>
        </authorList>
    </citation>
    <scope>NUCLEOTIDE SEQUENCE [LARGE SCALE GENOMIC DNA]</scope>
    <source>
        <strain evidence="6 7">BRL 01</strain>
    </source>
</reference>
<dbReference type="SUPFAM" id="SSF48371">
    <property type="entry name" value="ARM repeat"/>
    <property type="match status" value="1"/>
</dbReference>
<keyword evidence="3" id="KW-0653">Protein transport</keyword>
<evidence type="ECO:0000259" key="5">
    <source>
        <dbReference type="Pfam" id="PF01602"/>
    </source>
</evidence>
<proteinExistence type="predicted"/>
<dbReference type="PANTHER" id="PTHR10261:SF0">
    <property type="entry name" value="COATOMER SUBUNIT GAMMA-2"/>
    <property type="match status" value="1"/>
</dbReference>
<dbReference type="GO" id="GO:0005783">
    <property type="term" value="C:endoplasmic reticulum"/>
    <property type="evidence" value="ECO:0007669"/>
    <property type="project" value="TreeGrafter"/>
</dbReference>
<dbReference type="GO" id="GO:0000139">
    <property type="term" value="C:Golgi membrane"/>
    <property type="evidence" value="ECO:0007669"/>
    <property type="project" value="TreeGrafter"/>
</dbReference>
<dbReference type="OrthoDB" id="1074925at2759"/>
<dbReference type="InterPro" id="IPR013041">
    <property type="entry name" value="Clathrin_app_Ig-like_sf"/>
</dbReference>
<dbReference type="Pfam" id="PF01602">
    <property type="entry name" value="Adaptin_N"/>
    <property type="match status" value="1"/>
</dbReference>
<sequence>MTSKIKNKIIRSLFCIVPDEMVYDFSKYLNECFISKSDELINSGVLVGYTLISKNFTKIKDLYTPLQITDDIHGYQRLAWTNSVNQDIGNCIYKNEAGVICVRIAVKKRNYDLFKTFLNLRISDKFVFFEACKQVAEMNEEISVQFISTICQGLKKFLKSDNFYEKFSAIKTLSRLSLKYPKNIEILNKEIEDLLQENSKSLTMFTISTLLKTGNEETIDRLMKYLPEFMTEMDDTYKILGLNALLTLTLKNKSRIDAFIEFIKGCILAKGTLNFKMHIIKILNKFITENKVEEIIFERILNIFIIYLEDSEYFEISSEILGILGQQIYKSKNYKKYVMHIYNRLILEDHKIKIPAVQCIFDLSKKIDVDKEFNFDCGDEILKNFYMNLSLQKFNTPKYQVTDKMLEYLSKYNLQEEKKEEIQEFKICREIQLNDDTSEIFIFLKKVIKLDKIILEFKIENRFEDVQVKNGNLNIKIKDNVNVLNFKNLLPLKNVLLQLEINKEEGINVNGVLDYEICLLDDFNDSENETLTLKPFQITVFDLMDNKYANKGNFNRLIQFYLNCNLVEGTKKILDLINLKILEQSNKKNSNIIVLCGTYFKKNCFIECNIEYTNGCQCYLNIWCDDQDLLEKLCNYFN</sequence>
<dbReference type="InterPro" id="IPR016024">
    <property type="entry name" value="ARM-type_fold"/>
</dbReference>
<dbReference type="GO" id="GO:0009306">
    <property type="term" value="P:protein secretion"/>
    <property type="evidence" value="ECO:0007669"/>
    <property type="project" value="TreeGrafter"/>
</dbReference>
<dbReference type="EMBL" id="KE647331">
    <property type="protein sequence ID" value="EQB60118.1"/>
    <property type="molecule type" value="Genomic_DNA"/>
</dbReference>
<keyword evidence="2" id="KW-0813">Transport</keyword>
<protein>
    <submittedName>
        <fullName evidence="6">Coatomer subunit gamma</fullName>
    </submittedName>
</protein>
<dbReference type="GO" id="GO:0006886">
    <property type="term" value="P:intracellular protein transport"/>
    <property type="evidence" value="ECO:0007669"/>
    <property type="project" value="InterPro"/>
</dbReference>
<dbReference type="GO" id="GO:0005793">
    <property type="term" value="C:endoplasmic reticulum-Golgi intermediate compartment"/>
    <property type="evidence" value="ECO:0007669"/>
    <property type="project" value="TreeGrafter"/>
</dbReference>
<dbReference type="HOGENOM" id="CLU_021042_0_0_1"/>
<dbReference type="PANTHER" id="PTHR10261">
    <property type="entry name" value="COATOMER SUBUNIT GAMMA"/>
    <property type="match status" value="1"/>
</dbReference>
<dbReference type="SUPFAM" id="SSF49348">
    <property type="entry name" value="Clathrin adaptor appendage domain"/>
    <property type="match status" value="1"/>
</dbReference>
<dbReference type="Gene3D" id="1.25.10.10">
    <property type="entry name" value="Leucine-rich Repeat Variant"/>
    <property type="match status" value="1"/>
</dbReference>
<accession>T0L606</accession>
<dbReference type="InterPro" id="IPR002553">
    <property type="entry name" value="Clathrin/coatomer_adapt-like_N"/>
</dbReference>
<evidence type="ECO:0000256" key="3">
    <source>
        <dbReference type="ARBA" id="ARBA00022927"/>
    </source>
</evidence>
<feature type="domain" description="Clathrin/coatomer adaptor adaptin-like N-terminal" evidence="5">
    <location>
        <begin position="120"/>
        <end position="415"/>
    </location>
</feature>
<organism evidence="6 7">
    <name type="scientific">Vairimorpha apis BRL 01</name>
    <dbReference type="NCBI Taxonomy" id="1037528"/>
    <lineage>
        <taxon>Eukaryota</taxon>
        <taxon>Fungi</taxon>
        <taxon>Fungi incertae sedis</taxon>
        <taxon>Microsporidia</taxon>
        <taxon>Nosematidae</taxon>
        <taxon>Vairimorpha</taxon>
    </lineage>
</organism>
<dbReference type="VEuPathDB" id="MicrosporidiaDB:NAPIS_ORF02346"/>
<evidence type="ECO:0000256" key="2">
    <source>
        <dbReference type="ARBA" id="ARBA00022448"/>
    </source>
</evidence>
<name>T0L606_9MICR</name>
<keyword evidence="7" id="KW-1185">Reference proteome</keyword>
<evidence type="ECO:0000256" key="4">
    <source>
        <dbReference type="ARBA" id="ARBA00023136"/>
    </source>
</evidence>
<comment type="subcellular location">
    <subcellularLocation>
        <location evidence="1">Endomembrane system</location>
    </subcellularLocation>
</comment>
<evidence type="ECO:0000313" key="6">
    <source>
        <dbReference type="EMBL" id="EQB60118.1"/>
    </source>
</evidence>
<keyword evidence="4" id="KW-0472">Membrane</keyword>
<evidence type="ECO:0000256" key="1">
    <source>
        <dbReference type="ARBA" id="ARBA00004308"/>
    </source>
</evidence>
<dbReference type="GO" id="GO:0030126">
    <property type="term" value="C:COPI vesicle coat"/>
    <property type="evidence" value="ECO:0007669"/>
    <property type="project" value="TreeGrafter"/>
</dbReference>
<dbReference type="GO" id="GO:0006891">
    <property type="term" value="P:intra-Golgi vesicle-mediated transport"/>
    <property type="evidence" value="ECO:0007669"/>
    <property type="project" value="TreeGrafter"/>
</dbReference>
<dbReference type="Proteomes" id="UP000053780">
    <property type="component" value="Unassembled WGS sequence"/>
</dbReference>
<gene>
    <name evidence="6" type="ORF">NAPIS_ORF02346</name>
</gene>